<protein>
    <submittedName>
        <fullName evidence="1">Uncharacterized protein</fullName>
    </submittedName>
</protein>
<comment type="caution">
    <text evidence="1">The sequence shown here is derived from an EMBL/GenBank/DDBJ whole genome shotgun (WGS) entry which is preliminary data.</text>
</comment>
<dbReference type="Proteomes" id="UP001234297">
    <property type="component" value="Chromosome 7"/>
</dbReference>
<gene>
    <name evidence="1" type="ORF">MRB53_023010</name>
</gene>
<dbReference type="EMBL" id="CM056815">
    <property type="protein sequence ID" value="KAJ8629687.1"/>
    <property type="molecule type" value="Genomic_DNA"/>
</dbReference>
<name>A0ACC2L9A6_PERAE</name>
<evidence type="ECO:0000313" key="1">
    <source>
        <dbReference type="EMBL" id="KAJ8629687.1"/>
    </source>
</evidence>
<proteinExistence type="predicted"/>
<keyword evidence="2" id="KW-1185">Reference proteome</keyword>
<sequence length="815" mass="86996">MEIITEGVDCKDNDKDDHRHNAEASQENGHDACCFVVGKGYECHSYSDAGHVSLFFSLLLCPINASKKSYVVYMGAHSHDASSNLVDYEKVTDSHYDFLGSFLGSKEKAKDAIFYSYTRSINGFAANLEDVEAQQISRHPNVISVFLNKRKKLHTTRSWGFLGLERDGRVPEDSLMAKAKYGLGVIIANIDTGVWPESQSFNDTGLGPAPPRWKGTCETNTSAPVKCNRKLIGARMFYKGYESMFGPIDPPLLTVRDNDGHGTHTLSTAGGRFVAANIYGHGSGAAKGGSPNAWLAAYKVCWAQGCYDSDILAAIDTAIADGVDVISISIGGEAMGYFMDSVAIGSFHAVRSGITVIGSGGNEGPTVASVTNVAPWIITVAASTIDREFESPLKLGNQKIYMGASLSQKSLPQTFYPLINGADAYAANSSASSAQVCLAGSLDPNKVKGKIVFCLVGGDNLGVEKGVAVLQAGGVGMILGNDPLSATNDLIAESHVLPATQITAVDADVVLSYINSTKSPVGYIKPVFTHSFTTPAPVMASFSSQGPNFVTREIFKPDITAPGVNILAAYSEAVSPTGLPSDSGRVPFNVNSGTSVACPHVAGIVGLLKALYPNWSPAAIRSAIMTSARTRDNKDEPMLNSSLTEATPFNYGAGHVRPNRAMDPGLVYDLTADDYMNFLCSLDYTPDQLSLFSNQSYSCPTNLSLFDFNYPSFSVPSLTAPITFNRRVKNVGSPGTYTVKYRAPQCVSMTVQPANLTFKATGEEQTYSVALSPDDCLYDTPATGRLKWSDGVHNVRSLIVVNVDTVIDYSVDGGL</sequence>
<accession>A0ACC2L9A6</accession>
<evidence type="ECO:0000313" key="2">
    <source>
        <dbReference type="Proteomes" id="UP001234297"/>
    </source>
</evidence>
<reference evidence="1 2" key="1">
    <citation type="journal article" date="2022" name="Hortic Res">
        <title>A haplotype resolved chromosomal level avocado genome allows analysis of novel avocado genes.</title>
        <authorList>
            <person name="Nath O."/>
            <person name="Fletcher S.J."/>
            <person name="Hayward A."/>
            <person name="Shaw L.M."/>
            <person name="Masouleh A.K."/>
            <person name="Furtado A."/>
            <person name="Henry R.J."/>
            <person name="Mitter N."/>
        </authorList>
    </citation>
    <scope>NUCLEOTIDE SEQUENCE [LARGE SCALE GENOMIC DNA]</scope>
    <source>
        <strain evidence="2">cv. Hass</strain>
    </source>
</reference>
<organism evidence="1 2">
    <name type="scientific">Persea americana</name>
    <name type="common">Avocado</name>
    <dbReference type="NCBI Taxonomy" id="3435"/>
    <lineage>
        <taxon>Eukaryota</taxon>
        <taxon>Viridiplantae</taxon>
        <taxon>Streptophyta</taxon>
        <taxon>Embryophyta</taxon>
        <taxon>Tracheophyta</taxon>
        <taxon>Spermatophyta</taxon>
        <taxon>Magnoliopsida</taxon>
        <taxon>Magnoliidae</taxon>
        <taxon>Laurales</taxon>
        <taxon>Lauraceae</taxon>
        <taxon>Persea</taxon>
    </lineage>
</organism>